<evidence type="ECO:0000256" key="3">
    <source>
        <dbReference type="ARBA" id="ARBA00022617"/>
    </source>
</evidence>
<dbReference type="EMBL" id="JAVXUO010001134">
    <property type="protein sequence ID" value="KAK2985660.1"/>
    <property type="molecule type" value="Genomic_DNA"/>
</dbReference>
<comment type="similarity">
    <text evidence="2">Belongs to the cytochrome P450 family.</text>
</comment>
<dbReference type="InterPro" id="IPR017972">
    <property type="entry name" value="Cyt_P450_CS"/>
</dbReference>
<dbReference type="InterPro" id="IPR002401">
    <property type="entry name" value="Cyt_P450_E_grp-I"/>
</dbReference>
<evidence type="ECO:0000256" key="8">
    <source>
        <dbReference type="ARBA" id="ARBA00023004"/>
    </source>
</evidence>
<dbReference type="InterPro" id="IPR001128">
    <property type="entry name" value="Cyt_P450"/>
</dbReference>
<evidence type="ECO:0000256" key="9">
    <source>
        <dbReference type="ARBA" id="ARBA00023033"/>
    </source>
</evidence>
<dbReference type="Gene3D" id="1.10.630.10">
    <property type="entry name" value="Cytochrome P450"/>
    <property type="match status" value="7"/>
</dbReference>
<keyword evidence="15" id="KW-1185">Reference proteome</keyword>
<dbReference type="CDD" id="cd20653">
    <property type="entry name" value="CYP81"/>
    <property type="match status" value="4"/>
</dbReference>
<feature type="binding site" description="axial binding residue" evidence="11">
    <location>
        <position position="2510"/>
    </location>
    <ligand>
        <name>heme</name>
        <dbReference type="ChEBI" id="CHEBI:30413"/>
    </ligand>
    <ligandPart>
        <name>Fe</name>
        <dbReference type="ChEBI" id="CHEBI:18248"/>
    </ligandPart>
</feature>
<comment type="caution">
    <text evidence="14">The sequence shown here is derived from an EMBL/GenBank/DDBJ whole genome shotgun (WGS) entry which is preliminary data.</text>
</comment>
<dbReference type="GO" id="GO:0016020">
    <property type="term" value="C:membrane"/>
    <property type="evidence" value="ECO:0007669"/>
    <property type="project" value="UniProtKB-SubCell"/>
</dbReference>
<keyword evidence="9" id="KW-0503">Monooxygenase</keyword>
<dbReference type="GO" id="GO:0005506">
    <property type="term" value="F:iron ion binding"/>
    <property type="evidence" value="ECO:0007669"/>
    <property type="project" value="InterPro"/>
</dbReference>
<dbReference type="PANTHER" id="PTHR47947">
    <property type="entry name" value="CYTOCHROME P450 82C3-RELATED"/>
    <property type="match status" value="1"/>
</dbReference>
<evidence type="ECO:0000256" key="6">
    <source>
        <dbReference type="ARBA" id="ARBA00022989"/>
    </source>
</evidence>
<evidence type="ECO:0000256" key="4">
    <source>
        <dbReference type="ARBA" id="ARBA00022692"/>
    </source>
</evidence>
<dbReference type="PANTHER" id="PTHR47947:SF62">
    <property type="entry name" value="CYTOCHROME P450, FAMILY 81, SUBFAMILY D, POLYPEPTIDE 5"/>
    <property type="match status" value="1"/>
</dbReference>
<comment type="subcellular location">
    <subcellularLocation>
        <location evidence="1">Membrane</location>
        <topology evidence="1">Single-pass membrane protein</topology>
    </subcellularLocation>
</comment>
<gene>
    <name evidence="14" type="ORF">RJ640_006923</name>
</gene>
<dbReference type="Pfam" id="PF00067">
    <property type="entry name" value="p450"/>
    <property type="match status" value="6"/>
</dbReference>
<keyword evidence="7" id="KW-0560">Oxidoreductase</keyword>
<evidence type="ECO:0008006" key="16">
    <source>
        <dbReference type="Google" id="ProtNLM"/>
    </source>
</evidence>
<evidence type="ECO:0000256" key="11">
    <source>
        <dbReference type="PIRSR" id="PIRSR602401-1"/>
    </source>
</evidence>
<feature type="transmembrane region" description="Helical" evidence="13">
    <location>
        <begin position="510"/>
        <end position="533"/>
    </location>
</feature>
<evidence type="ECO:0000313" key="15">
    <source>
        <dbReference type="Proteomes" id="UP001187471"/>
    </source>
</evidence>
<evidence type="ECO:0000256" key="2">
    <source>
        <dbReference type="ARBA" id="ARBA00010617"/>
    </source>
</evidence>
<dbReference type="PRINTS" id="PR00385">
    <property type="entry name" value="P450"/>
</dbReference>
<dbReference type="InterPro" id="IPR050651">
    <property type="entry name" value="Plant_Cytochrome_P450_Monoox"/>
</dbReference>
<keyword evidence="5 11" id="KW-0479">Metal-binding</keyword>
<comment type="cofactor">
    <cofactor evidence="11">
        <name>heme</name>
        <dbReference type="ChEBI" id="CHEBI:30413"/>
    </cofactor>
</comment>
<reference evidence="14" key="1">
    <citation type="submission" date="2022-12" db="EMBL/GenBank/DDBJ databases">
        <title>Draft genome assemblies for two species of Escallonia (Escalloniales).</title>
        <authorList>
            <person name="Chanderbali A."/>
            <person name="Dervinis C."/>
            <person name="Anghel I."/>
            <person name="Soltis D."/>
            <person name="Soltis P."/>
            <person name="Zapata F."/>
        </authorList>
    </citation>
    <scope>NUCLEOTIDE SEQUENCE</scope>
    <source>
        <strain evidence="14">UCBG92.1500</strain>
        <tissue evidence="14">Leaf</tissue>
    </source>
</reference>
<dbReference type="GO" id="GO:0016705">
    <property type="term" value="F:oxidoreductase activity, acting on paired donors, with incorporation or reduction of molecular oxygen"/>
    <property type="evidence" value="ECO:0007669"/>
    <property type="project" value="InterPro"/>
</dbReference>
<proteinExistence type="inferred from homology"/>
<protein>
    <recommendedName>
        <fullName evidence="16">Cytochrome P450</fullName>
    </recommendedName>
</protein>
<evidence type="ECO:0000256" key="12">
    <source>
        <dbReference type="SAM" id="MobiDB-lite"/>
    </source>
</evidence>
<dbReference type="InterPro" id="IPR036396">
    <property type="entry name" value="Cyt_P450_sf"/>
</dbReference>
<evidence type="ECO:0000256" key="13">
    <source>
        <dbReference type="SAM" id="Phobius"/>
    </source>
</evidence>
<dbReference type="PRINTS" id="PR00463">
    <property type="entry name" value="EP450I"/>
</dbReference>
<evidence type="ECO:0000256" key="5">
    <source>
        <dbReference type="ARBA" id="ARBA00022723"/>
    </source>
</evidence>
<keyword evidence="10 13" id="KW-0472">Membrane</keyword>
<sequence length="2574" mass="291378">MSMEVLYCSIALFIFIYFILKHFFPQKRNLPPGPLALPIIGHFHLLKSAPHRTLTSLANQYGPIVFLRFGSRPVLLVSSPSVAEQCFTRHDVVFANRPKFLASKHLGYNYTLVGISPYGDHWRNLRRVTAIQTFSATSLQLSFATRTEETRFAVRELFRASDGGKRRVNLKSAFVDLMFNVMTRLAAGKRWSGSASVFGPSIFFNACEYIPVLGWVDYKGFEKKLVDLQRRRDEFLQGLIDEHRNIRTGNSSSAEKRKTMVEALLLLQKAEPEYYTDNIIKGIVLILFTAGTHTSALTMEWAMSLMLNHPEVLQKARKEIDSNIQPGHLLEDSDLAKLPYLRCIINETLRLFPVAPLLLPHLSSEDCVIEGYDIPRGTMLLVNAWAIQRDPNLWEDATMFKPERFEGTEAGREGFKFIPFGMGRRACPGAALAMRLVGLVLGTFIQCFEWERVGPELVDLEEGSGLTVPKDFIRAIERILKVKQTMLIAGTETTTRTMESAASFLVSHPAFVSMSMEVLYCSIALIIFIYFILKHLFPQKRNLPPGPLALPIIGHFHLLKSAPHRTLTSLANQYGPIVFLRFGSRPVLLVSSPSVAEQCFTRHDVVFANRPKLLASKHLGYNYTLVGISPYGDHWRNIRRVTAIQTFSASSLQLSSATRTEETRFAVRELFRASDGGKRRVNLKSAFVDLLFNVMTRLAAGKRWSGSASLFGPSPFFNACEYIPVLGWVNYKGFEKKLVDLQRRRDEFLQGLIDEHRNIRTGNSSSAEKRKTMVEALLLLQKAEPEYYTDNIIKSIVLILFTAGTHTSALTMEWAMSLMLNHPEVLQKARKEIDSNIQPGHLLEDSDLAKLPYLRCIINETLRLFPIAPLLLPHLSTEDCVIEGYDIPRGTMLLVNAWAIQRDPSVWEDATMFKPERFEGTEAGQEGFKFIPFGMGRRSCPGAALAMRLIGLVLGTFIQCFEWERVGPELVDLEEGSGLTVPKVKPLEVLYRPRPAMLSVLEKARDENEANVEPSRVLDDRDLAKLTNLHCILEETLRLGPTVPIIPPHERVLKRMKIHRSYNFEMRSSSADVDSPRCDSTVEMRSSSVTGDGGGERRDGGGGCGPVRDEMQVEQNGDGGCGCGLLLLLDDVDLAKLTLSLLSERNTKIGRYGANHPSTRKWPGASLAMKMMAMALELWFSATIGKRLRKILWTKVWTWQRTGLHSMEVLYCSIALFIFIYFILKHFFPQKRNLPPGPLALPIIGHFHLLKSAPHRTLTSLANHYGPIVFLRFGSRPVLLVSSPSVAEQCFTRHDVVFANRPKFLASKHLGYNYTSVGISPYGDHWRNLRRVTTIQTFSATSLQLSFAIRTEETRFAVRELFRASDGGKRRVNLKSAFVDLLFNVMTRLAAGKRWSGSASLFGPSIFFNACEYIPVLRWVDYKGFEKKLVDLQRRRDEFLQGLIDEHRDIRTGNSSSAEKRKTMVEALLLLQKAEPEYYTDNIIKGIVMILFTAGTHTSALTMEWAMSLMLNHPEVLQKARKEIDSNIQPGHLLEDSDLAKLPYLRCIINETLRLFPVAPLLLPHLSSEDCVIEGYDIPRGTMLLVNAWAIQRDPNLWEDATMFKPERFEGTEAGREGFKFIPFGMGRRSCPGAALAMRLVGLVLGTFIQCFEWERVGPELVDFEEGSGLTVPKVKPLETMLIAGRETTAQTMESAASFFVSYPGVLEKARDEIDANVEPSRVLDDRDLAKLTNLHCILEETLRLGPTVPIIPPRERVLKRMTAVKADPVSAVYDCLAWGEAAKKTAEVVSRRSLVYGKMKFTCCSSNCLGPDCRDEQVEPVKVKLKSKFTELVFNIAMRMVTGKRYNGKDVGLFRDTLSEVMELLRNSNLADYLQVFQWVDVHAVKRKMGRLKKEMDKFLQFLVDEHRKIGKEKGEKKPLIDVMLLLQKTEPEMFTDKTIKAVILTMLAPTTETSTVAIEWAMSVLLNHPESMRRCLPKLTLVGQGRLLEEQDLPKLTHLQNVVDETLRLYPPSPFLLPHESLKDSTVCGFHVPRGTMLLVNSWAIHRDPELWEDSSEFKPERFGRVGVIPMEHNLFYLVFVSSSLLLLLLSKFILYKTRPYKKLLPSPPSYPIIGHLHLIKHPIHQVLQQLSYKYGPIFTLRFGSRPVLVISSPTAVEECFTKNDIIFANRPRLLIGKHINYNNTTLGSAPYGPLWRNLRRVSALELFSTTKLNTYLSIRQEEIRSLVKNLFRDSQQNFTRVEMKSRLSELSFNIIMRMVAGKRYFGVGVEDNEEARVFQEVIREVFELSGASNPGDFLSLLHWIDFQGVEKRMIRLQKKSDRLLQGLIDDRRNDKEGKTKTMIDAMLALQVTEPENYSDDIIKGNISTMLRAGTDTSAATIEWGMSLLLNHPKVLEKARAEVDNYVGQERLADEPDIPKLHYLQSIVNETLRLFPAAPLLVPHESSDNSTVEGFDVPRGTLVLFNAWAMHRDPTVWDDPTAFKPERFEVEEKEAYKFIPFGMGRRQCPGAGLANRVVVLALAAMIQCFEWERVSEELVDMSEGVGLTMPKALPLEALCRAREQMVSILSEL</sequence>
<keyword evidence="6 13" id="KW-1133">Transmembrane helix</keyword>
<dbReference type="FunFam" id="1.10.630.10:FF:000023">
    <property type="entry name" value="Cytochrome P450 family protein"/>
    <property type="match status" value="4"/>
</dbReference>
<evidence type="ECO:0000256" key="10">
    <source>
        <dbReference type="ARBA" id="ARBA00023136"/>
    </source>
</evidence>
<keyword evidence="4 13" id="KW-0812">Transmembrane</keyword>
<dbReference type="PROSITE" id="PS00086">
    <property type="entry name" value="CYTOCHROME_P450"/>
    <property type="match status" value="4"/>
</dbReference>
<accession>A0AA88SBB0</accession>
<dbReference type="GO" id="GO:0020037">
    <property type="term" value="F:heme binding"/>
    <property type="evidence" value="ECO:0007669"/>
    <property type="project" value="InterPro"/>
</dbReference>
<name>A0AA88SBB0_9ASTE</name>
<evidence type="ECO:0000256" key="1">
    <source>
        <dbReference type="ARBA" id="ARBA00004167"/>
    </source>
</evidence>
<feature type="transmembrane region" description="Helical" evidence="13">
    <location>
        <begin position="5"/>
        <end position="24"/>
    </location>
</feature>
<keyword evidence="3 11" id="KW-0349">Heme</keyword>
<feature type="transmembrane region" description="Helical" evidence="13">
    <location>
        <begin position="1209"/>
        <end position="1228"/>
    </location>
</feature>
<evidence type="ECO:0000313" key="14">
    <source>
        <dbReference type="EMBL" id="KAK2985660.1"/>
    </source>
</evidence>
<organism evidence="14 15">
    <name type="scientific">Escallonia rubra</name>
    <dbReference type="NCBI Taxonomy" id="112253"/>
    <lineage>
        <taxon>Eukaryota</taxon>
        <taxon>Viridiplantae</taxon>
        <taxon>Streptophyta</taxon>
        <taxon>Embryophyta</taxon>
        <taxon>Tracheophyta</taxon>
        <taxon>Spermatophyta</taxon>
        <taxon>Magnoliopsida</taxon>
        <taxon>eudicotyledons</taxon>
        <taxon>Gunneridae</taxon>
        <taxon>Pentapetalae</taxon>
        <taxon>asterids</taxon>
        <taxon>campanulids</taxon>
        <taxon>Escalloniales</taxon>
        <taxon>Escalloniaceae</taxon>
        <taxon>Escallonia</taxon>
    </lineage>
</organism>
<dbReference type="Proteomes" id="UP001187471">
    <property type="component" value="Unassembled WGS sequence"/>
</dbReference>
<dbReference type="SUPFAM" id="SSF48264">
    <property type="entry name" value="Cytochrome P450"/>
    <property type="match status" value="7"/>
</dbReference>
<feature type="region of interest" description="Disordered" evidence="12">
    <location>
        <begin position="1070"/>
        <end position="1108"/>
    </location>
</feature>
<dbReference type="GO" id="GO:0004497">
    <property type="term" value="F:monooxygenase activity"/>
    <property type="evidence" value="ECO:0007669"/>
    <property type="project" value="UniProtKB-KW"/>
</dbReference>
<evidence type="ECO:0000256" key="7">
    <source>
        <dbReference type="ARBA" id="ARBA00023002"/>
    </source>
</evidence>
<keyword evidence="8 11" id="KW-0408">Iron</keyword>